<evidence type="ECO:0000313" key="1">
    <source>
        <dbReference type="EMBL" id="KKL19393.1"/>
    </source>
</evidence>
<comment type="caution">
    <text evidence="1">The sequence shown here is derived from an EMBL/GenBank/DDBJ whole genome shotgun (WGS) entry which is preliminary data.</text>
</comment>
<dbReference type="EMBL" id="LAZR01038504">
    <property type="protein sequence ID" value="KKL19393.1"/>
    <property type="molecule type" value="Genomic_DNA"/>
</dbReference>
<name>A0A0F9E5R3_9ZZZZ</name>
<gene>
    <name evidence="1" type="ORF">LCGC14_2465950</name>
</gene>
<sequence length="115" mass="13056">MCKARPCWGTPEEIQKIIDAGYEDKLMKDWWVADPDILLLSPAIVGYENKTAPESPRGRCTFLTPDNMCEIHDLKPLEGKAAIHSGSEHDNHELAAMTWNNEKSQNFVNSIESKW</sequence>
<proteinExistence type="predicted"/>
<organism evidence="1">
    <name type="scientific">marine sediment metagenome</name>
    <dbReference type="NCBI Taxonomy" id="412755"/>
    <lineage>
        <taxon>unclassified sequences</taxon>
        <taxon>metagenomes</taxon>
        <taxon>ecological metagenomes</taxon>
    </lineage>
</organism>
<accession>A0A0F9E5R3</accession>
<dbReference type="AlphaFoldDB" id="A0A0F9E5R3"/>
<protein>
    <submittedName>
        <fullName evidence="1">Uncharacterized protein</fullName>
    </submittedName>
</protein>
<reference evidence="1" key="1">
    <citation type="journal article" date="2015" name="Nature">
        <title>Complex archaea that bridge the gap between prokaryotes and eukaryotes.</title>
        <authorList>
            <person name="Spang A."/>
            <person name="Saw J.H."/>
            <person name="Jorgensen S.L."/>
            <person name="Zaremba-Niedzwiedzka K."/>
            <person name="Martijn J."/>
            <person name="Lind A.E."/>
            <person name="van Eijk R."/>
            <person name="Schleper C."/>
            <person name="Guy L."/>
            <person name="Ettema T.J."/>
        </authorList>
    </citation>
    <scope>NUCLEOTIDE SEQUENCE</scope>
</reference>